<dbReference type="Proteomes" id="UP000518605">
    <property type="component" value="Unassembled WGS sequence"/>
</dbReference>
<dbReference type="InterPro" id="IPR017926">
    <property type="entry name" value="GATASE"/>
</dbReference>
<dbReference type="EMBL" id="JACHXW010000014">
    <property type="protein sequence ID" value="MBB3154158.1"/>
    <property type="molecule type" value="Genomic_DNA"/>
</dbReference>
<keyword evidence="2" id="KW-0315">Glutamine amidotransferase</keyword>
<dbReference type="GO" id="GO:0016740">
    <property type="term" value="F:transferase activity"/>
    <property type="evidence" value="ECO:0007669"/>
    <property type="project" value="UniProtKB-KW"/>
</dbReference>
<comment type="caution">
    <text evidence="2">The sequence shown here is derived from an EMBL/GenBank/DDBJ whole genome shotgun (WGS) entry which is preliminary data.</text>
</comment>
<sequence>MNIVAFKHFDFDDEEAFRTWANRKGHHLMMREPSLGVDADWMEELDLLIICGGPMSVYEEERYPWLVQEKQFVKQAIQLGKKVLGICFGAQMIAELLGSPVFRNEHKEIGWHPVNRTSGQHPWLSGLEESFLSFQWHGDTFELPKDTRLLAYSAACKVQAFAYLDHVLALQFHLETTSACMEAMFANWSAELVPAPYIQSAEQIRLRYEQSKHSHEALHRILDQISLNSK</sequence>
<dbReference type="CDD" id="cd01741">
    <property type="entry name" value="GATase1_1"/>
    <property type="match status" value="1"/>
</dbReference>
<name>A0A7W5CAG8_9BACL</name>
<organism evidence="2 3">
    <name type="scientific">Paenibacillus endophyticus</name>
    <dbReference type="NCBI Taxonomy" id="1294268"/>
    <lineage>
        <taxon>Bacteria</taxon>
        <taxon>Bacillati</taxon>
        <taxon>Bacillota</taxon>
        <taxon>Bacilli</taxon>
        <taxon>Bacillales</taxon>
        <taxon>Paenibacillaceae</taxon>
        <taxon>Paenibacillus</taxon>
    </lineage>
</organism>
<proteinExistence type="predicted"/>
<gene>
    <name evidence="2" type="ORF">FHS16_004234</name>
</gene>
<accession>A0A7W5CAG8</accession>
<dbReference type="PROSITE" id="PS51273">
    <property type="entry name" value="GATASE_TYPE_1"/>
    <property type="match status" value="1"/>
</dbReference>
<evidence type="ECO:0000313" key="3">
    <source>
        <dbReference type="Proteomes" id="UP000518605"/>
    </source>
</evidence>
<evidence type="ECO:0000259" key="1">
    <source>
        <dbReference type="Pfam" id="PF00117"/>
    </source>
</evidence>
<feature type="domain" description="Glutamine amidotransferase" evidence="1">
    <location>
        <begin position="41"/>
        <end position="181"/>
    </location>
</feature>
<dbReference type="GO" id="GO:0005829">
    <property type="term" value="C:cytosol"/>
    <property type="evidence" value="ECO:0007669"/>
    <property type="project" value="TreeGrafter"/>
</dbReference>
<dbReference type="InterPro" id="IPR029062">
    <property type="entry name" value="Class_I_gatase-like"/>
</dbReference>
<dbReference type="PANTHER" id="PTHR42695:SF5">
    <property type="entry name" value="GLUTAMINE AMIDOTRANSFERASE YLR126C-RELATED"/>
    <property type="match status" value="1"/>
</dbReference>
<dbReference type="FunFam" id="3.40.50.880:FF:000033">
    <property type="entry name" value="Glutamine amidotransferase class-I"/>
    <property type="match status" value="1"/>
</dbReference>
<keyword evidence="3" id="KW-1185">Reference proteome</keyword>
<dbReference type="SUPFAM" id="SSF52317">
    <property type="entry name" value="Class I glutamine amidotransferase-like"/>
    <property type="match status" value="1"/>
</dbReference>
<evidence type="ECO:0000313" key="2">
    <source>
        <dbReference type="EMBL" id="MBB3154158.1"/>
    </source>
</evidence>
<reference evidence="2 3" key="1">
    <citation type="submission" date="2020-08" db="EMBL/GenBank/DDBJ databases">
        <title>Genomic Encyclopedia of Type Strains, Phase III (KMG-III): the genomes of soil and plant-associated and newly described type strains.</title>
        <authorList>
            <person name="Whitman W."/>
        </authorList>
    </citation>
    <scope>NUCLEOTIDE SEQUENCE [LARGE SCALE GENOMIC DNA]</scope>
    <source>
        <strain evidence="2 3">CECT 8234</strain>
    </source>
</reference>
<keyword evidence="2" id="KW-0808">Transferase</keyword>
<dbReference type="InterPro" id="IPR044992">
    <property type="entry name" value="ChyE-like"/>
</dbReference>
<dbReference type="RefSeq" id="WP_183567084.1">
    <property type="nucleotide sequence ID" value="NZ_CBCSLB010000014.1"/>
</dbReference>
<dbReference type="Gene3D" id="3.40.50.880">
    <property type="match status" value="1"/>
</dbReference>
<protein>
    <submittedName>
        <fullName evidence="2">GMP synthase-like glutamine amidotransferase</fullName>
    </submittedName>
</protein>
<dbReference type="Pfam" id="PF00117">
    <property type="entry name" value="GATase"/>
    <property type="match status" value="1"/>
</dbReference>
<dbReference type="AlphaFoldDB" id="A0A7W5CAG8"/>
<dbReference type="PANTHER" id="PTHR42695">
    <property type="entry name" value="GLUTAMINE AMIDOTRANSFERASE YLR126C-RELATED"/>
    <property type="match status" value="1"/>
</dbReference>